<evidence type="ECO:0000256" key="7">
    <source>
        <dbReference type="ARBA" id="ARBA00022833"/>
    </source>
</evidence>
<dbReference type="Gene3D" id="3.40.1440.60">
    <property type="entry name" value="PriA, 3(prime) DNA-binding domain"/>
    <property type="match status" value="1"/>
</dbReference>
<keyword evidence="16" id="KW-1185">Reference proteome</keyword>
<evidence type="ECO:0000259" key="13">
    <source>
        <dbReference type="PROSITE" id="PS51192"/>
    </source>
</evidence>
<dbReference type="Pfam" id="PF18319">
    <property type="entry name" value="Zn_ribbon_PriA"/>
    <property type="match status" value="1"/>
</dbReference>
<feature type="binding site" evidence="12">
    <location>
        <position position="456"/>
    </location>
    <ligand>
        <name>Zn(2+)</name>
        <dbReference type="ChEBI" id="CHEBI:29105"/>
        <label>1</label>
    </ligand>
</feature>
<dbReference type="EC" id="5.6.2.4" evidence="12"/>
<evidence type="ECO:0000256" key="10">
    <source>
        <dbReference type="ARBA" id="ARBA00023235"/>
    </source>
</evidence>
<feature type="binding site" evidence="12">
    <location>
        <position position="493"/>
    </location>
    <ligand>
        <name>Zn(2+)</name>
        <dbReference type="ChEBI" id="CHEBI:29105"/>
        <label>1</label>
    </ligand>
</feature>
<dbReference type="GO" id="GO:0006310">
    <property type="term" value="P:DNA recombination"/>
    <property type="evidence" value="ECO:0007669"/>
    <property type="project" value="InterPro"/>
</dbReference>
<dbReference type="Proteomes" id="UP000464378">
    <property type="component" value="Chromosome"/>
</dbReference>
<dbReference type="FunFam" id="3.40.50.300:FF:000489">
    <property type="entry name" value="Primosome assembly protein PriA"/>
    <property type="match status" value="1"/>
</dbReference>
<dbReference type="Gene3D" id="3.40.50.300">
    <property type="entry name" value="P-loop containing nucleotide triphosphate hydrolases"/>
    <property type="match status" value="2"/>
</dbReference>
<dbReference type="InterPro" id="IPR027417">
    <property type="entry name" value="P-loop_NTPase"/>
</dbReference>
<comment type="cofactor">
    <cofactor evidence="12">
        <name>Zn(2+)</name>
        <dbReference type="ChEBI" id="CHEBI:29105"/>
    </cofactor>
    <text evidence="12">Binds 2 zinc ions per subunit.</text>
</comment>
<dbReference type="InterPro" id="IPR001650">
    <property type="entry name" value="Helicase_C-like"/>
</dbReference>
<dbReference type="PROSITE" id="PS51194">
    <property type="entry name" value="HELICASE_CTER"/>
    <property type="match status" value="1"/>
</dbReference>
<comment type="similarity">
    <text evidence="12">Belongs to the helicase family. PriA subfamily.</text>
</comment>
<feature type="binding site" evidence="12">
    <location>
        <position position="496"/>
    </location>
    <ligand>
        <name>Zn(2+)</name>
        <dbReference type="ChEBI" id="CHEBI:29105"/>
        <label>1</label>
    </ligand>
</feature>
<dbReference type="GO" id="GO:0006270">
    <property type="term" value="P:DNA replication initiation"/>
    <property type="evidence" value="ECO:0007669"/>
    <property type="project" value="TreeGrafter"/>
</dbReference>
<dbReference type="KEGG" id="tim:GMBLW1_06810"/>
<dbReference type="SUPFAM" id="SSF52540">
    <property type="entry name" value="P-loop containing nucleoside triphosphate hydrolases"/>
    <property type="match status" value="2"/>
</dbReference>
<dbReference type="Pfam" id="PF17764">
    <property type="entry name" value="PriA_3primeBD"/>
    <property type="match status" value="1"/>
</dbReference>
<dbReference type="GO" id="GO:0043138">
    <property type="term" value="F:3'-5' DNA helicase activity"/>
    <property type="evidence" value="ECO:0007669"/>
    <property type="project" value="UniProtKB-EC"/>
</dbReference>
<dbReference type="InterPro" id="IPR014001">
    <property type="entry name" value="Helicase_ATP-bd"/>
</dbReference>
<evidence type="ECO:0000256" key="11">
    <source>
        <dbReference type="ARBA" id="ARBA00048988"/>
    </source>
</evidence>
<feature type="domain" description="Helicase C-terminal" evidence="14">
    <location>
        <begin position="423"/>
        <end position="655"/>
    </location>
</feature>
<dbReference type="CDD" id="cd18804">
    <property type="entry name" value="SF2_C_priA"/>
    <property type="match status" value="1"/>
</dbReference>
<keyword evidence="3 12" id="KW-0479">Metal-binding</keyword>
<dbReference type="EMBL" id="LR593887">
    <property type="protein sequence ID" value="VTS03924.1"/>
    <property type="molecule type" value="Genomic_DNA"/>
</dbReference>
<feature type="binding site" evidence="12">
    <location>
        <position position="465"/>
    </location>
    <ligand>
        <name>Zn(2+)</name>
        <dbReference type="ChEBI" id="CHEBI:29105"/>
        <label>2</label>
    </ligand>
</feature>
<dbReference type="GO" id="GO:1990077">
    <property type="term" value="C:primosome complex"/>
    <property type="evidence" value="ECO:0007669"/>
    <property type="project" value="UniProtKB-UniRule"/>
</dbReference>
<evidence type="ECO:0000256" key="6">
    <source>
        <dbReference type="ARBA" id="ARBA00022806"/>
    </source>
</evidence>
<dbReference type="PROSITE" id="PS51192">
    <property type="entry name" value="HELICASE_ATP_BIND_1"/>
    <property type="match status" value="1"/>
</dbReference>
<dbReference type="GO" id="GO:0016787">
    <property type="term" value="F:hydrolase activity"/>
    <property type="evidence" value="ECO:0007669"/>
    <property type="project" value="UniProtKB-KW"/>
</dbReference>
<dbReference type="CDD" id="cd17929">
    <property type="entry name" value="DEXHc_priA"/>
    <property type="match status" value="1"/>
</dbReference>
<keyword evidence="7 12" id="KW-0862">Zinc</keyword>
<dbReference type="InterPro" id="IPR042115">
    <property type="entry name" value="PriA_3primeBD_sf"/>
</dbReference>
<keyword evidence="6 12" id="KW-0347">Helicase</keyword>
<dbReference type="Pfam" id="PF00271">
    <property type="entry name" value="Helicase_C"/>
    <property type="match status" value="1"/>
</dbReference>
<dbReference type="InterPro" id="IPR040498">
    <property type="entry name" value="PriA_CRR"/>
</dbReference>
<dbReference type="InterPro" id="IPR041222">
    <property type="entry name" value="PriA_3primeBD"/>
</dbReference>
<gene>
    <name evidence="12" type="primary">priA</name>
    <name evidence="15" type="ORF">GMBLW1_06810</name>
</gene>
<organism evidence="15">
    <name type="scientific">Tuwongella immobilis</name>
    <dbReference type="NCBI Taxonomy" id="692036"/>
    <lineage>
        <taxon>Bacteria</taxon>
        <taxon>Pseudomonadati</taxon>
        <taxon>Planctomycetota</taxon>
        <taxon>Planctomycetia</taxon>
        <taxon>Gemmatales</taxon>
        <taxon>Gemmataceae</taxon>
        <taxon>Tuwongella</taxon>
    </lineage>
</organism>
<evidence type="ECO:0000256" key="8">
    <source>
        <dbReference type="ARBA" id="ARBA00022840"/>
    </source>
</evidence>
<feature type="binding site" evidence="12">
    <location>
        <position position="462"/>
    </location>
    <ligand>
        <name>Zn(2+)</name>
        <dbReference type="ChEBI" id="CHEBI:29105"/>
        <label>2</label>
    </ligand>
</feature>
<sequence>MDAEEIPAPEAHWFAEIVFDRPVDQPYTYSVPVELEPQIAVGKRVEVPFGRGDRTTIGFCVQLSQVKPVHPTKPILKVLDDEILLTAELLRLTRWMADYYLCSWGQVLQAVLPAGVREQAGMRTEYKLEAIPAVELPDHIASLTPKQTAIVKFLRRQTEPIHYREVMRQTKSTIGPINTLLSKGLVRKVMQKVDRELDSPGSTTRVPPPVLSGDQAAVWAELEAALRNPGYQAFLLHGVTGSGKTEVYLRAIEEVIRQGKEAIVLVPEISLTPQTIERFRGRCDSIAVLHSSQTDAERGIHWRRVAAGQVQVVVGARSAIFAPTRKLGLILIDEEHETSFKQESTPRYHARDVAVMRARLENIPIVMGSATPALESWQNAQRGNYRTLSLPNRVMNLPMPPVVLVDLRHENRNNRNAGAISETLEREMRNALQAGGQVMLLLNRRGFSTYVTCPTCGYVANCENCDLALTFHKHRSTMVCHHCGYEANPISLCPKCSKLTIRYQGHGTEKLHEEIQQKFPDRIVQRMDSDTMTKPGSHERVLDAFRNGLIHILLGTQMIAKGLDFPNVTLVGVINADVGLHLPDFRSAERTFQLLAQVAGRAGRGPKGGKVLVQTYTPEHPGISLAAQHDYLRFAQEELAQRQIHQYPPFQRIARIIIRSERQEAAETFAARLSGAFREAERISVMQGEAIPVRVLGPAEAPVFRLNGFYRYHFQIQSPSPGRLHQVIREVMTVMKAPGNVEFVLDIDPYSML</sequence>
<keyword evidence="8 12" id="KW-0067">ATP-binding</keyword>
<protein>
    <recommendedName>
        <fullName evidence="12">Replication restart protein PriA</fullName>
    </recommendedName>
    <alternativeName>
        <fullName evidence="12">ATP-dependent DNA helicase PriA</fullName>
        <ecNumber evidence="12">5.6.2.4</ecNumber>
    </alternativeName>
    <alternativeName>
        <fullName evidence="12">DNA 3'-5' helicase PriA</fullName>
    </alternativeName>
</protein>
<name>A0A6C2YQ25_9BACT</name>
<evidence type="ECO:0000313" key="16">
    <source>
        <dbReference type="Proteomes" id="UP000464378"/>
    </source>
</evidence>
<dbReference type="InterPro" id="IPR041236">
    <property type="entry name" value="PriA_C"/>
</dbReference>
<dbReference type="GO" id="GO:0006269">
    <property type="term" value="P:DNA replication, synthesis of primer"/>
    <property type="evidence" value="ECO:0007669"/>
    <property type="project" value="UniProtKB-KW"/>
</dbReference>
<evidence type="ECO:0000256" key="2">
    <source>
        <dbReference type="ARBA" id="ARBA00022705"/>
    </source>
</evidence>
<comment type="function">
    <text evidence="12">Initiates the restart of stalled replication forks, which reloads the replicative helicase on sites other than the origin of replication. Recognizes and binds to abandoned replication forks and remodels them to uncover a helicase loading site. Promotes assembly of the primosome at these replication forks.</text>
</comment>
<dbReference type="GO" id="GO:0005524">
    <property type="term" value="F:ATP binding"/>
    <property type="evidence" value="ECO:0007669"/>
    <property type="project" value="UniProtKB-UniRule"/>
</dbReference>
<evidence type="ECO:0000313" key="15">
    <source>
        <dbReference type="EMBL" id="VIP03279.1"/>
    </source>
</evidence>
<feature type="binding site" evidence="12">
    <location>
        <position position="483"/>
    </location>
    <ligand>
        <name>Zn(2+)</name>
        <dbReference type="ChEBI" id="CHEBI:29105"/>
        <label>2</label>
    </ligand>
</feature>
<dbReference type="PANTHER" id="PTHR30580:SF0">
    <property type="entry name" value="PRIMOSOMAL PROTEIN N"/>
    <property type="match status" value="1"/>
</dbReference>
<dbReference type="HAMAP" id="MF_00983">
    <property type="entry name" value="PriA"/>
    <property type="match status" value="1"/>
</dbReference>
<reference evidence="15" key="1">
    <citation type="submission" date="2019-04" db="EMBL/GenBank/DDBJ databases">
        <authorList>
            <consortium name="Science for Life Laboratories"/>
        </authorList>
    </citation>
    <scope>NUCLEOTIDE SEQUENCE</scope>
    <source>
        <strain evidence="15">MBLW1</strain>
    </source>
</reference>
<feature type="binding site" evidence="12">
    <location>
        <position position="453"/>
    </location>
    <ligand>
        <name>Zn(2+)</name>
        <dbReference type="ChEBI" id="CHEBI:29105"/>
        <label>1</label>
    </ligand>
</feature>
<dbReference type="SMART" id="SM00490">
    <property type="entry name" value="HELICc"/>
    <property type="match status" value="1"/>
</dbReference>
<keyword evidence="5 12" id="KW-0378">Hydrolase</keyword>
<comment type="subunit">
    <text evidence="12">Component of the replication restart primosome.</text>
</comment>
<keyword evidence="2 12" id="KW-0235">DNA replication</keyword>
<dbReference type="InterPro" id="IPR005259">
    <property type="entry name" value="PriA"/>
</dbReference>
<dbReference type="Pfam" id="PF18074">
    <property type="entry name" value="PriA_C"/>
    <property type="match status" value="1"/>
</dbReference>
<dbReference type="InParanoid" id="A0A6C2YQ25"/>
<evidence type="ECO:0000256" key="1">
    <source>
        <dbReference type="ARBA" id="ARBA00022515"/>
    </source>
</evidence>
<proteinExistence type="inferred from homology"/>
<dbReference type="GO" id="GO:0003677">
    <property type="term" value="F:DNA binding"/>
    <property type="evidence" value="ECO:0007669"/>
    <property type="project" value="UniProtKB-UniRule"/>
</dbReference>
<evidence type="ECO:0000256" key="3">
    <source>
        <dbReference type="ARBA" id="ARBA00022723"/>
    </source>
</evidence>
<dbReference type="GO" id="GO:0006302">
    <property type="term" value="P:double-strand break repair"/>
    <property type="evidence" value="ECO:0007669"/>
    <property type="project" value="InterPro"/>
</dbReference>
<dbReference type="NCBIfam" id="TIGR00595">
    <property type="entry name" value="priA"/>
    <property type="match status" value="1"/>
</dbReference>
<keyword evidence="9 12" id="KW-0238">DNA-binding</keyword>
<dbReference type="InterPro" id="IPR011545">
    <property type="entry name" value="DEAD/DEAH_box_helicase_dom"/>
</dbReference>
<evidence type="ECO:0000256" key="9">
    <source>
        <dbReference type="ARBA" id="ARBA00023125"/>
    </source>
</evidence>
<accession>A0A6C2YQ25</accession>
<dbReference type="SMART" id="SM00487">
    <property type="entry name" value="DEXDc"/>
    <property type="match status" value="1"/>
</dbReference>
<dbReference type="PANTHER" id="PTHR30580">
    <property type="entry name" value="PRIMOSOMAL PROTEIN N"/>
    <property type="match status" value="1"/>
</dbReference>
<comment type="catalytic activity">
    <reaction evidence="11 12">
        <text>ATP + H2O = ADP + phosphate + H(+)</text>
        <dbReference type="Rhea" id="RHEA:13065"/>
        <dbReference type="ChEBI" id="CHEBI:15377"/>
        <dbReference type="ChEBI" id="CHEBI:15378"/>
        <dbReference type="ChEBI" id="CHEBI:30616"/>
        <dbReference type="ChEBI" id="CHEBI:43474"/>
        <dbReference type="ChEBI" id="CHEBI:456216"/>
        <dbReference type="EC" id="5.6.2.4"/>
    </reaction>
</comment>
<dbReference type="GO" id="GO:0008270">
    <property type="term" value="F:zinc ion binding"/>
    <property type="evidence" value="ECO:0007669"/>
    <property type="project" value="UniProtKB-UniRule"/>
</dbReference>
<feature type="domain" description="Helicase ATP-binding" evidence="13">
    <location>
        <begin position="225"/>
        <end position="390"/>
    </location>
</feature>
<dbReference type="EMBL" id="LR586016">
    <property type="protein sequence ID" value="VIP03279.1"/>
    <property type="molecule type" value="Genomic_DNA"/>
</dbReference>
<evidence type="ECO:0000259" key="14">
    <source>
        <dbReference type="PROSITE" id="PS51194"/>
    </source>
</evidence>
<keyword evidence="10 12" id="KW-0413">Isomerase</keyword>
<evidence type="ECO:0000256" key="4">
    <source>
        <dbReference type="ARBA" id="ARBA00022741"/>
    </source>
</evidence>
<dbReference type="AlphaFoldDB" id="A0A6C2YQ25"/>
<evidence type="ECO:0000256" key="12">
    <source>
        <dbReference type="HAMAP-Rule" id="MF_00983"/>
    </source>
</evidence>
<dbReference type="RefSeq" id="WP_162661451.1">
    <property type="nucleotide sequence ID" value="NZ_LR593887.1"/>
</dbReference>
<dbReference type="FunCoup" id="A0A6C2YQ25">
    <property type="interactions" value="279"/>
</dbReference>
<evidence type="ECO:0000256" key="5">
    <source>
        <dbReference type="ARBA" id="ARBA00022801"/>
    </source>
</evidence>
<feature type="binding site" evidence="12">
    <location>
        <position position="480"/>
    </location>
    <ligand>
        <name>Zn(2+)</name>
        <dbReference type="ChEBI" id="CHEBI:29105"/>
        <label>2</label>
    </ligand>
</feature>
<comment type="catalytic activity">
    <reaction evidence="12">
        <text>Couples ATP hydrolysis with the unwinding of duplex DNA by translocating in the 3'-5' direction.</text>
        <dbReference type="EC" id="5.6.2.4"/>
    </reaction>
</comment>
<dbReference type="Pfam" id="PF00270">
    <property type="entry name" value="DEAD"/>
    <property type="match status" value="1"/>
</dbReference>
<keyword evidence="1 12" id="KW-0639">Primosome</keyword>
<keyword evidence="4 12" id="KW-0547">Nucleotide-binding</keyword>
<dbReference type="FunFam" id="3.40.1440.60:FF:000001">
    <property type="entry name" value="Primosomal protein N"/>
    <property type="match status" value="1"/>
</dbReference>